<dbReference type="AlphaFoldDB" id="A0A9R1PA94"/>
<dbReference type="EMBL" id="LT934114">
    <property type="protein sequence ID" value="VAH39760.1"/>
    <property type="molecule type" value="Genomic_DNA"/>
</dbReference>
<reference evidence="3 4" key="1">
    <citation type="submission" date="2017-09" db="EMBL/GenBank/DDBJ databases">
        <authorList>
            <consortium name="International Durum Wheat Genome Sequencing Consortium (IDWGSC)"/>
            <person name="Milanesi L."/>
        </authorList>
    </citation>
    <scope>NUCLEOTIDE SEQUENCE [LARGE SCALE GENOMIC DNA]</scope>
    <source>
        <strain evidence="4">cv. Svevo</strain>
    </source>
</reference>
<evidence type="ECO:0000313" key="4">
    <source>
        <dbReference type="Proteomes" id="UP000324705"/>
    </source>
</evidence>
<dbReference type="Gene3D" id="1.10.600.10">
    <property type="entry name" value="Farnesyl Diphosphate Synthase"/>
    <property type="match status" value="1"/>
</dbReference>
<dbReference type="Proteomes" id="UP000324705">
    <property type="component" value="Chromosome 2B"/>
</dbReference>
<evidence type="ECO:0000256" key="1">
    <source>
        <dbReference type="ARBA" id="ARBA00022723"/>
    </source>
</evidence>
<organism evidence="3 4">
    <name type="scientific">Triticum turgidum subsp. durum</name>
    <name type="common">Durum wheat</name>
    <name type="synonym">Triticum durum</name>
    <dbReference type="NCBI Taxonomy" id="4567"/>
    <lineage>
        <taxon>Eukaryota</taxon>
        <taxon>Viridiplantae</taxon>
        <taxon>Streptophyta</taxon>
        <taxon>Embryophyta</taxon>
        <taxon>Tracheophyta</taxon>
        <taxon>Spermatophyta</taxon>
        <taxon>Magnoliopsida</taxon>
        <taxon>Liliopsida</taxon>
        <taxon>Poales</taxon>
        <taxon>Poaceae</taxon>
        <taxon>BOP clade</taxon>
        <taxon>Pooideae</taxon>
        <taxon>Triticodae</taxon>
        <taxon>Triticeae</taxon>
        <taxon>Triticinae</taxon>
        <taxon>Triticum</taxon>
    </lineage>
</organism>
<dbReference type="GO" id="GO:0010333">
    <property type="term" value="F:terpene synthase activity"/>
    <property type="evidence" value="ECO:0007669"/>
    <property type="project" value="InterPro"/>
</dbReference>
<dbReference type="Pfam" id="PF03936">
    <property type="entry name" value="Terpene_synth_C"/>
    <property type="match status" value="1"/>
</dbReference>
<keyword evidence="4" id="KW-1185">Reference proteome</keyword>
<dbReference type="InterPro" id="IPR008949">
    <property type="entry name" value="Isoprenoid_synthase_dom_sf"/>
</dbReference>
<accession>A0A9R1PA94</accession>
<evidence type="ECO:0000313" key="3">
    <source>
        <dbReference type="EMBL" id="VAH39760.1"/>
    </source>
</evidence>
<protein>
    <recommendedName>
        <fullName evidence="2">Terpene synthase metal-binding domain-containing protein</fullName>
    </recommendedName>
</protein>
<dbReference type="InterPro" id="IPR005630">
    <property type="entry name" value="Terpene_synthase_metal-bd"/>
</dbReference>
<dbReference type="GO" id="GO:0000287">
    <property type="term" value="F:magnesium ion binding"/>
    <property type="evidence" value="ECO:0007669"/>
    <property type="project" value="InterPro"/>
</dbReference>
<sequence>MMGQYITFFACWVQIQNHVTGYLQEAEWCHTKHKPSFKNQVNVTSLTIGEPTVCLSMMASMGDTIMKIAVEWVAGVPNVVIAAGKIVRFMNDIAAFENRKSKGDVASSMECYVNEYGVTGEVAIARIYELIEDEWRTLNKARFQNHEFLPALKRIIGLALSTSLFYDNRNDVYTDSEHLHKIIKSLFIKPVLSG</sequence>
<dbReference type="PANTHER" id="PTHR31225:SF41">
    <property type="entry name" value="TERPENE SYNTHASE"/>
    <property type="match status" value="1"/>
</dbReference>
<proteinExistence type="predicted"/>
<name>A0A9R1PA94_TRITD</name>
<dbReference type="InterPro" id="IPR050148">
    <property type="entry name" value="Terpene_synthase-like"/>
</dbReference>
<dbReference type="SUPFAM" id="SSF48576">
    <property type="entry name" value="Terpenoid synthases"/>
    <property type="match status" value="1"/>
</dbReference>
<feature type="domain" description="Terpene synthase metal-binding" evidence="2">
    <location>
        <begin position="15"/>
        <end position="136"/>
    </location>
</feature>
<keyword evidence="1" id="KW-0479">Metal-binding</keyword>
<dbReference type="PANTHER" id="PTHR31225">
    <property type="entry name" value="OS04G0344100 PROTEIN-RELATED"/>
    <property type="match status" value="1"/>
</dbReference>
<dbReference type="GO" id="GO:0016114">
    <property type="term" value="P:terpenoid biosynthetic process"/>
    <property type="evidence" value="ECO:0007669"/>
    <property type="project" value="InterPro"/>
</dbReference>
<dbReference type="Gramene" id="TRITD2Bv1G002040.4">
    <property type="protein sequence ID" value="TRITD2Bv1G002040.4"/>
    <property type="gene ID" value="TRITD2Bv1G002040"/>
</dbReference>
<evidence type="ECO:0000259" key="2">
    <source>
        <dbReference type="Pfam" id="PF03936"/>
    </source>
</evidence>
<gene>
    <name evidence="3" type="ORF">TRITD_2Bv1G002040</name>
</gene>